<evidence type="ECO:0000256" key="3">
    <source>
        <dbReference type="ARBA" id="ARBA00022989"/>
    </source>
</evidence>
<evidence type="ECO:0000256" key="4">
    <source>
        <dbReference type="ARBA" id="ARBA00023136"/>
    </source>
</evidence>
<dbReference type="RefSeq" id="XP_067802932.1">
    <property type="nucleotide sequence ID" value="XM_067947710.1"/>
</dbReference>
<comment type="subcellular location">
    <subcellularLocation>
        <location evidence="1">Membrane</location>
        <topology evidence="1">Single-pass membrane protein</topology>
    </subcellularLocation>
</comment>
<dbReference type="GeneID" id="94336987"/>
<keyword evidence="3" id="KW-1133">Transmembrane helix</keyword>
<evidence type="ECO:0000256" key="1">
    <source>
        <dbReference type="ARBA" id="ARBA00004167"/>
    </source>
</evidence>
<evidence type="ECO:0000256" key="5">
    <source>
        <dbReference type="SAM" id="MobiDB-lite"/>
    </source>
</evidence>
<comment type="caution">
    <text evidence="6">The sequence shown here is derived from an EMBL/GenBank/DDBJ whole genome shotgun (WGS) entry which is preliminary data.</text>
</comment>
<keyword evidence="6" id="KW-0238">DNA-binding</keyword>
<evidence type="ECO:0000256" key="2">
    <source>
        <dbReference type="ARBA" id="ARBA00022692"/>
    </source>
</evidence>
<dbReference type="SMART" id="SM01128">
    <property type="entry name" value="DDRGK"/>
    <property type="match status" value="1"/>
</dbReference>
<proteinExistence type="predicted"/>
<dbReference type="GO" id="GO:0016020">
    <property type="term" value="C:membrane"/>
    <property type="evidence" value="ECO:0007669"/>
    <property type="project" value="UniProtKB-SubCell"/>
</dbReference>
<dbReference type="KEGG" id="bdw:94336987"/>
<keyword evidence="4" id="KW-0472">Membrane</keyword>
<organism evidence="6 7">
    <name type="scientific">Babesia duncani</name>
    <dbReference type="NCBI Taxonomy" id="323732"/>
    <lineage>
        <taxon>Eukaryota</taxon>
        <taxon>Sar</taxon>
        <taxon>Alveolata</taxon>
        <taxon>Apicomplexa</taxon>
        <taxon>Aconoidasida</taxon>
        <taxon>Piroplasmida</taxon>
        <taxon>Babesiidae</taxon>
        <taxon>Babesia</taxon>
    </lineage>
</organism>
<reference evidence="6" key="1">
    <citation type="journal article" date="2023" name="Nat. Microbiol.">
        <title>Babesia duncani multi-omics identifies virulence factors and drug targets.</title>
        <authorList>
            <person name="Singh P."/>
            <person name="Lonardi S."/>
            <person name="Liang Q."/>
            <person name="Vydyam P."/>
            <person name="Khabirova E."/>
            <person name="Fang T."/>
            <person name="Gihaz S."/>
            <person name="Thekkiniath J."/>
            <person name="Munshi M."/>
            <person name="Abel S."/>
            <person name="Ciampossin L."/>
            <person name="Batugedara G."/>
            <person name="Gupta M."/>
            <person name="Lu X.M."/>
            <person name="Lenz T."/>
            <person name="Chakravarty S."/>
            <person name="Cornillot E."/>
            <person name="Hu Y."/>
            <person name="Ma W."/>
            <person name="Gonzalez L.M."/>
            <person name="Sanchez S."/>
            <person name="Estrada K."/>
            <person name="Sanchez-Flores A."/>
            <person name="Montero E."/>
            <person name="Harb O.S."/>
            <person name="Le Roch K.G."/>
            <person name="Mamoun C.B."/>
        </authorList>
    </citation>
    <scope>NUCLEOTIDE SEQUENCE</scope>
    <source>
        <strain evidence="6">WA1</strain>
    </source>
</reference>
<dbReference type="Proteomes" id="UP001214638">
    <property type="component" value="Unassembled WGS sequence"/>
</dbReference>
<feature type="compositionally biased region" description="Basic and acidic residues" evidence="5">
    <location>
        <begin position="41"/>
        <end position="72"/>
    </location>
</feature>
<sequence length="192" mass="22843">MTLHNIFAFDMFAPEASEPVAEPIGESAEQQKKPKTVKQLKRQEQKEERRRLKQMQDEEKSEKEKRMQTIKELQEQRRMERYLAKKQEEDKKREQEENAYKEIAAGFVIEQQGELASETKTLDTLDFVNYIIWKKLSEIEEIAGRFSLTPTEVVNRINDLESQGRIFGKLRHVTNIHARYIKRAWTLFIHYG</sequence>
<gene>
    <name evidence="6" type="ORF">BdWA1_002690</name>
</gene>
<dbReference type="InterPro" id="IPR036390">
    <property type="entry name" value="WH_DNA-bd_sf"/>
</dbReference>
<protein>
    <submittedName>
        <fullName evidence="6">Bifunctional Winged helix DNA-binding domain superfamily/DDRGK domain containing protein/Winged helix-like DNA-binding domain superfamily</fullName>
    </submittedName>
</protein>
<dbReference type="EMBL" id="JALLKP010000003">
    <property type="protein sequence ID" value="KAK2196090.1"/>
    <property type="molecule type" value="Genomic_DNA"/>
</dbReference>
<name>A0AAD9UNV8_9APIC</name>
<dbReference type="Gene3D" id="1.10.10.10">
    <property type="entry name" value="Winged helix-like DNA-binding domain superfamily/Winged helix DNA-binding domain"/>
    <property type="match status" value="1"/>
</dbReference>
<dbReference type="Pfam" id="PF09756">
    <property type="entry name" value="DDRGK"/>
    <property type="match status" value="1"/>
</dbReference>
<keyword evidence="7" id="KW-1185">Reference proteome</keyword>
<dbReference type="GO" id="GO:0003677">
    <property type="term" value="F:DNA binding"/>
    <property type="evidence" value="ECO:0007669"/>
    <property type="project" value="UniProtKB-KW"/>
</dbReference>
<dbReference type="InterPro" id="IPR019153">
    <property type="entry name" value="DDRGK_dom-contain"/>
</dbReference>
<evidence type="ECO:0000313" key="6">
    <source>
        <dbReference type="EMBL" id="KAK2196090.1"/>
    </source>
</evidence>
<keyword evidence="2" id="KW-0812">Transmembrane</keyword>
<dbReference type="InterPro" id="IPR036388">
    <property type="entry name" value="WH-like_DNA-bd_sf"/>
</dbReference>
<accession>A0AAD9UNV8</accession>
<evidence type="ECO:0000313" key="7">
    <source>
        <dbReference type="Proteomes" id="UP001214638"/>
    </source>
</evidence>
<feature type="region of interest" description="Disordered" evidence="5">
    <location>
        <begin position="20"/>
        <end position="72"/>
    </location>
</feature>
<dbReference type="SUPFAM" id="SSF46785">
    <property type="entry name" value="Winged helix' DNA-binding domain"/>
    <property type="match status" value="1"/>
</dbReference>
<dbReference type="AlphaFoldDB" id="A0AAD9UNV8"/>